<dbReference type="OrthoDB" id="5344325at2759"/>
<proteinExistence type="predicted"/>
<evidence type="ECO:0000256" key="1">
    <source>
        <dbReference type="ARBA" id="ARBA00004123"/>
    </source>
</evidence>
<dbReference type="GO" id="GO:0005634">
    <property type="term" value="C:nucleus"/>
    <property type="evidence" value="ECO:0007669"/>
    <property type="project" value="UniProtKB-SubCell"/>
</dbReference>
<dbReference type="PANTHER" id="PTHR31001">
    <property type="entry name" value="UNCHARACTERIZED TRANSCRIPTIONAL REGULATORY PROTEIN"/>
    <property type="match status" value="1"/>
</dbReference>
<evidence type="ECO:0000256" key="2">
    <source>
        <dbReference type="ARBA" id="ARBA00023242"/>
    </source>
</evidence>
<evidence type="ECO:0000313" key="5">
    <source>
        <dbReference type="EMBL" id="QLI67037.1"/>
    </source>
</evidence>
<feature type="region of interest" description="Disordered" evidence="3">
    <location>
        <begin position="89"/>
        <end position="126"/>
    </location>
</feature>
<dbReference type="AlphaFoldDB" id="A0A7D5UU76"/>
<reference evidence="5 6" key="1">
    <citation type="submission" date="2020-07" db="EMBL/GenBank/DDBJ databases">
        <title>Telomere length de novo assembly of all 7 chromosomes of the fungus, Metarhizium brunneum, using a novel assembly pipeline.</title>
        <authorList>
            <person name="Saud z."/>
            <person name="Kortsinoglou A."/>
            <person name="Kouvelis V.N."/>
            <person name="Butt T.M."/>
        </authorList>
    </citation>
    <scope>NUCLEOTIDE SEQUENCE [LARGE SCALE GENOMIC DNA]</scope>
    <source>
        <strain evidence="5 6">4556</strain>
    </source>
</reference>
<keyword evidence="6" id="KW-1185">Reference proteome</keyword>
<dbReference type="CDD" id="cd12148">
    <property type="entry name" value="fungal_TF_MHR"/>
    <property type="match status" value="1"/>
</dbReference>
<organism evidence="5 6">
    <name type="scientific">Metarhizium brunneum</name>
    <dbReference type="NCBI Taxonomy" id="500148"/>
    <lineage>
        <taxon>Eukaryota</taxon>
        <taxon>Fungi</taxon>
        <taxon>Dikarya</taxon>
        <taxon>Ascomycota</taxon>
        <taxon>Pezizomycotina</taxon>
        <taxon>Sordariomycetes</taxon>
        <taxon>Hypocreomycetidae</taxon>
        <taxon>Hypocreales</taxon>
        <taxon>Clavicipitaceae</taxon>
        <taxon>Metarhizium</taxon>
    </lineage>
</organism>
<protein>
    <recommendedName>
        <fullName evidence="4">Xylanolytic transcriptional activator regulatory domain-containing protein</fullName>
    </recommendedName>
</protein>
<dbReference type="Gene3D" id="4.10.240.10">
    <property type="entry name" value="Zn(2)-C6 fungal-type DNA-binding domain"/>
    <property type="match status" value="1"/>
</dbReference>
<dbReference type="GO" id="GO:0006351">
    <property type="term" value="P:DNA-templated transcription"/>
    <property type="evidence" value="ECO:0007669"/>
    <property type="project" value="InterPro"/>
</dbReference>
<name>A0A7D5UU76_9HYPO</name>
<evidence type="ECO:0000259" key="4">
    <source>
        <dbReference type="SMART" id="SM00906"/>
    </source>
</evidence>
<dbReference type="GO" id="GO:0008270">
    <property type="term" value="F:zinc ion binding"/>
    <property type="evidence" value="ECO:0007669"/>
    <property type="project" value="InterPro"/>
</dbReference>
<dbReference type="KEGG" id="mbrn:26240280"/>
<sequence length="750" mass="84904">MGETESPKDTTHHRSACTECQRRKQKVFESPGAHLHFTIPFQPAASTTTPLRASCRFPRPEKMPQSLLSCSCNREWPCNHCQKRKVADKCRFGQSQPSQDKAPRHDFTRKRQLSHEDTESMDSNPWEDADSGFEALGYSASHLFAGLNASSTRKPKHVPKTFRQYYMDPSSCPQLKRALLRLPPRPYTDALVQNFLNHVNFHYYIIYPPSFLEEYKTWWSLRSENRPLSMQWTCLLLMVCACSTQYTDSDLERKLEIDLGQSAQQLTEQYHNAGRELHGAIPVGNNHLLNVQSLLHSCYWYKSEARFVECWHVLSTAIREAQELGIHKETVSGQMSEFDREMRRRIWCILDTWDWQISALLSRPVLIDRTDIDVGLPSLTLEGYTPSPLQHMKLQSELITQLFNRFGLPKDVSQHGDVRAYQVIVDRWMNAFPSTYAFVDPDTSNDASRPWIVLHRHYLHTMAMSMMLDPIRAYLARPMSKQSPPDEVKIRDDGVDYSLRLLDALHGFFGHVYPRDAKFHFVLFCIFDTAAVLCSALMHDQDSSLSKRDDMLVAVDKALSMLKRLNTVTKTARTSYKVLAKIAQNISRPGQEVKSPIMPAKKRPKGKELALTPPCMNQTEVAFASDPGSVDSHASYTTPPSDAHFYGAPASQSTPPGHYFNVDESAGCAPPVPPTSSGAAMSSSNTLHYNGAPLDYSTSYVNMTPPTDEAYHAIDYANFGAITEQDLGELATLWNYESLNLDFINPGSVS</sequence>
<dbReference type="Pfam" id="PF04082">
    <property type="entry name" value="Fungal_trans"/>
    <property type="match status" value="1"/>
</dbReference>
<comment type="subcellular location">
    <subcellularLocation>
        <location evidence="1">Nucleus</location>
    </subcellularLocation>
</comment>
<dbReference type="GO" id="GO:0000981">
    <property type="term" value="F:DNA-binding transcription factor activity, RNA polymerase II-specific"/>
    <property type="evidence" value="ECO:0007669"/>
    <property type="project" value="InterPro"/>
</dbReference>
<feature type="domain" description="Xylanolytic transcriptional activator regulatory" evidence="4">
    <location>
        <begin position="310"/>
        <end position="383"/>
    </location>
</feature>
<dbReference type="EMBL" id="CP058933">
    <property type="protein sequence ID" value="QLI67037.1"/>
    <property type="molecule type" value="Genomic_DNA"/>
</dbReference>
<dbReference type="InterPro" id="IPR050613">
    <property type="entry name" value="Sec_Metabolite_Reg"/>
</dbReference>
<dbReference type="SMART" id="SM00906">
    <property type="entry name" value="Fungal_trans"/>
    <property type="match status" value="1"/>
</dbReference>
<gene>
    <name evidence="5" type="ORF">G6M90_00g043810</name>
</gene>
<dbReference type="InterPro" id="IPR036864">
    <property type="entry name" value="Zn2-C6_fun-type_DNA-bd_sf"/>
</dbReference>
<keyword evidence="2" id="KW-0539">Nucleus</keyword>
<dbReference type="GO" id="GO:0003677">
    <property type="term" value="F:DNA binding"/>
    <property type="evidence" value="ECO:0007669"/>
    <property type="project" value="InterPro"/>
</dbReference>
<dbReference type="Proteomes" id="UP000510686">
    <property type="component" value="Chromosome 2"/>
</dbReference>
<dbReference type="InterPro" id="IPR007219">
    <property type="entry name" value="XnlR_reg_dom"/>
</dbReference>
<evidence type="ECO:0000256" key="3">
    <source>
        <dbReference type="SAM" id="MobiDB-lite"/>
    </source>
</evidence>
<evidence type="ECO:0000313" key="6">
    <source>
        <dbReference type="Proteomes" id="UP000510686"/>
    </source>
</evidence>
<dbReference type="RefSeq" id="XP_014547717.2">
    <property type="nucleotide sequence ID" value="XM_014692231.2"/>
</dbReference>
<dbReference type="GeneID" id="26240280"/>
<dbReference type="PANTHER" id="PTHR31001:SF84">
    <property type="entry name" value="FUNGAL SPECIFIC TRANSCRIPTION FACTOR"/>
    <property type="match status" value="1"/>
</dbReference>
<accession>A0A7D5UU76</accession>